<keyword evidence="4" id="KW-1185">Reference proteome</keyword>
<gene>
    <name evidence="3" type="ORF">J4Q44_G00201590</name>
</gene>
<reference evidence="3 4" key="1">
    <citation type="submission" date="2021-04" db="EMBL/GenBank/DDBJ databases">
        <authorList>
            <person name="De Guttry C."/>
            <person name="Zahm M."/>
            <person name="Klopp C."/>
            <person name="Cabau C."/>
            <person name="Louis A."/>
            <person name="Berthelot C."/>
            <person name="Parey E."/>
            <person name="Roest Crollius H."/>
            <person name="Montfort J."/>
            <person name="Robinson-Rechavi M."/>
            <person name="Bucao C."/>
            <person name="Bouchez O."/>
            <person name="Gislard M."/>
            <person name="Lluch J."/>
            <person name="Milhes M."/>
            <person name="Lampietro C."/>
            <person name="Lopez Roques C."/>
            <person name="Donnadieu C."/>
            <person name="Braasch I."/>
            <person name="Desvignes T."/>
            <person name="Postlethwait J."/>
            <person name="Bobe J."/>
            <person name="Wedekind C."/>
            <person name="Guiguen Y."/>
        </authorList>
    </citation>
    <scope>NUCLEOTIDE SEQUENCE [LARGE SCALE GENOMIC DNA]</scope>
    <source>
        <strain evidence="3">Cs_M1</strain>
        <tissue evidence="3">Blood</tissue>
    </source>
</reference>
<evidence type="ECO:0000256" key="1">
    <source>
        <dbReference type="ARBA" id="ARBA00022737"/>
    </source>
</evidence>
<evidence type="ECO:0000313" key="4">
    <source>
        <dbReference type="Proteomes" id="UP001356427"/>
    </source>
</evidence>
<dbReference type="PANTHER" id="PTHR11485">
    <property type="entry name" value="TRANSFERRIN"/>
    <property type="match status" value="1"/>
</dbReference>
<dbReference type="EMBL" id="JAGTTL010000018">
    <property type="protein sequence ID" value="KAK6308696.1"/>
    <property type="molecule type" value="Genomic_DNA"/>
</dbReference>
<dbReference type="GO" id="GO:0005769">
    <property type="term" value="C:early endosome"/>
    <property type="evidence" value="ECO:0007669"/>
    <property type="project" value="TreeGrafter"/>
</dbReference>
<dbReference type="GO" id="GO:0006826">
    <property type="term" value="P:iron ion transport"/>
    <property type="evidence" value="ECO:0007669"/>
    <property type="project" value="TreeGrafter"/>
</dbReference>
<dbReference type="CDD" id="cd13529">
    <property type="entry name" value="PBP2_transferrin"/>
    <property type="match status" value="1"/>
</dbReference>
<dbReference type="GO" id="GO:0005886">
    <property type="term" value="C:plasma membrane"/>
    <property type="evidence" value="ECO:0007669"/>
    <property type="project" value="TreeGrafter"/>
</dbReference>
<dbReference type="InterPro" id="IPR018195">
    <property type="entry name" value="Transferrin_Fe_BS"/>
</dbReference>
<dbReference type="PROSITE" id="PS51408">
    <property type="entry name" value="TRANSFERRIN_LIKE_4"/>
    <property type="match status" value="1"/>
</dbReference>
<name>A0AAN8LRB5_9TELE</name>
<dbReference type="Proteomes" id="UP001356427">
    <property type="component" value="Unassembled WGS sequence"/>
</dbReference>
<dbReference type="PANTHER" id="PTHR11485:SF21">
    <property type="entry name" value="MELANOTRANSFERRIN"/>
    <property type="match status" value="1"/>
</dbReference>
<dbReference type="Pfam" id="PF00405">
    <property type="entry name" value="Transferrin"/>
    <property type="match status" value="1"/>
</dbReference>
<dbReference type="SUPFAM" id="SSF53850">
    <property type="entry name" value="Periplasmic binding protein-like II"/>
    <property type="match status" value="1"/>
</dbReference>
<dbReference type="PROSITE" id="PS00206">
    <property type="entry name" value="TRANSFERRIN_LIKE_2"/>
    <property type="match status" value="1"/>
</dbReference>
<feature type="domain" description="Transferrin-like" evidence="2">
    <location>
        <begin position="28"/>
        <end position="262"/>
    </location>
</feature>
<evidence type="ECO:0000313" key="3">
    <source>
        <dbReference type="EMBL" id="KAK6308696.1"/>
    </source>
</evidence>
<comment type="caution">
    <text evidence="3">The sequence shown here is derived from an EMBL/GenBank/DDBJ whole genome shotgun (WGS) entry which is preliminary data.</text>
</comment>
<dbReference type="PROSITE" id="PS00205">
    <property type="entry name" value="TRANSFERRIN_LIKE_1"/>
    <property type="match status" value="1"/>
</dbReference>
<dbReference type="GO" id="GO:0055037">
    <property type="term" value="C:recycling endosome"/>
    <property type="evidence" value="ECO:0007669"/>
    <property type="project" value="TreeGrafter"/>
</dbReference>
<accession>A0AAN8LRB5</accession>
<sequence length="262" mass="28259">MILRCGWAPSTTALSKSWTASQRMPQFLRWCVLSSGEQQKCADMSEAFSAKSLLPSIQCVMGSSVENCMKKFQNKEGDAITLDGGYIYTAGKTYGLVPVAGESYTGDSDGSIYYAVAVVKKSNRDITKLEDLRGLSSCHTGYGRTAGWNIPIGLLIEKGLFRPAQCQIPQAAGVFFKNSCVPGANLPGFPDNLCGLCVGDSSGQNKCEKGKDLFDGYDGAFRCLAKGDGEVAFIKHTTVFQNTDEWLFCLWVLVITGVLSCG</sequence>
<organism evidence="3 4">
    <name type="scientific">Coregonus suidteri</name>
    <dbReference type="NCBI Taxonomy" id="861788"/>
    <lineage>
        <taxon>Eukaryota</taxon>
        <taxon>Metazoa</taxon>
        <taxon>Chordata</taxon>
        <taxon>Craniata</taxon>
        <taxon>Vertebrata</taxon>
        <taxon>Euteleostomi</taxon>
        <taxon>Actinopterygii</taxon>
        <taxon>Neopterygii</taxon>
        <taxon>Teleostei</taxon>
        <taxon>Protacanthopterygii</taxon>
        <taxon>Salmoniformes</taxon>
        <taxon>Salmonidae</taxon>
        <taxon>Coregoninae</taxon>
        <taxon>Coregonus</taxon>
    </lineage>
</organism>
<dbReference type="SMART" id="SM00094">
    <property type="entry name" value="TR_FER"/>
    <property type="match status" value="1"/>
</dbReference>
<protein>
    <recommendedName>
        <fullName evidence="2">Transferrin-like domain-containing protein</fullName>
    </recommendedName>
</protein>
<evidence type="ECO:0000259" key="2">
    <source>
        <dbReference type="PROSITE" id="PS51408"/>
    </source>
</evidence>
<dbReference type="InterPro" id="IPR001156">
    <property type="entry name" value="Transferrin-like_dom"/>
</dbReference>
<dbReference type="PRINTS" id="PR00422">
    <property type="entry name" value="TRANSFERRIN"/>
</dbReference>
<dbReference type="AlphaFoldDB" id="A0AAN8LRB5"/>
<dbReference type="GO" id="GO:0005615">
    <property type="term" value="C:extracellular space"/>
    <property type="evidence" value="ECO:0007669"/>
    <property type="project" value="TreeGrafter"/>
</dbReference>
<proteinExistence type="predicted"/>
<dbReference type="Gene3D" id="3.40.190.10">
    <property type="entry name" value="Periplasmic binding protein-like II"/>
    <property type="match status" value="1"/>
</dbReference>
<keyword evidence="1" id="KW-0677">Repeat</keyword>